<evidence type="ECO:0000256" key="5">
    <source>
        <dbReference type="ARBA" id="ARBA00022840"/>
    </source>
</evidence>
<dbReference type="GO" id="GO:0000406">
    <property type="term" value="F:double-strand/single-strand DNA junction binding"/>
    <property type="evidence" value="ECO:0007669"/>
    <property type="project" value="EnsemblFungi"/>
</dbReference>
<comment type="similarity">
    <text evidence="2">Belongs to the DNA mismatch repair MutS family.</text>
</comment>
<dbReference type="GO" id="GO:0016887">
    <property type="term" value="F:ATP hydrolysis activity"/>
    <property type="evidence" value="ECO:0007669"/>
    <property type="project" value="EnsemblFungi"/>
</dbReference>
<evidence type="ECO:0000256" key="7">
    <source>
        <dbReference type="ARBA" id="ARBA00023204"/>
    </source>
</evidence>
<keyword evidence="11" id="KW-1185">Reference proteome</keyword>
<dbReference type="Pfam" id="PF05190">
    <property type="entry name" value="MutS_IV"/>
    <property type="match status" value="1"/>
</dbReference>
<name>C5MDL0_CANTT</name>
<dbReference type="Gene3D" id="3.40.50.300">
    <property type="entry name" value="P-loop containing nucleotide triphosphate hydrolases"/>
    <property type="match status" value="1"/>
</dbReference>
<dbReference type="InterPro" id="IPR007860">
    <property type="entry name" value="DNA_mmatch_repair_MutS_con_dom"/>
</dbReference>
<dbReference type="GO" id="GO:0032138">
    <property type="term" value="F:single base insertion or deletion binding"/>
    <property type="evidence" value="ECO:0007669"/>
    <property type="project" value="EnsemblFungi"/>
</dbReference>
<dbReference type="GO" id="GO:0043111">
    <property type="term" value="P:replication fork arrest"/>
    <property type="evidence" value="ECO:0007669"/>
    <property type="project" value="EnsemblFungi"/>
</dbReference>
<dbReference type="Gene3D" id="3.40.1170.10">
    <property type="entry name" value="DNA repair protein MutS, domain I"/>
    <property type="match status" value="1"/>
</dbReference>
<dbReference type="GO" id="GO:0036297">
    <property type="term" value="P:interstrand cross-link repair"/>
    <property type="evidence" value="ECO:0007669"/>
    <property type="project" value="EnsemblFungi"/>
</dbReference>
<dbReference type="eggNOG" id="KOG0219">
    <property type="taxonomic scope" value="Eukaryota"/>
</dbReference>
<dbReference type="GO" id="GO:0030466">
    <property type="term" value="P:silent mating-type cassette heterochromatin formation"/>
    <property type="evidence" value="ECO:0007669"/>
    <property type="project" value="EnsemblFungi"/>
</dbReference>
<dbReference type="InterPro" id="IPR007696">
    <property type="entry name" value="DNA_mismatch_repair_MutS_core"/>
</dbReference>
<evidence type="ECO:0000313" key="10">
    <source>
        <dbReference type="EMBL" id="EER32091.1"/>
    </source>
</evidence>
<dbReference type="InterPro" id="IPR011184">
    <property type="entry name" value="DNA_mismatch_repair_Msh2"/>
</dbReference>
<dbReference type="SMART" id="SM00534">
    <property type="entry name" value="MUTSac"/>
    <property type="match status" value="1"/>
</dbReference>
<dbReference type="PIRSF" id="PIRSF005813">
    <property type="entry name" value="MSH2"/>
    <property type="match status" value="1"/>
</dbReference>
<evidence type="ECO:0000256" key="2">
    <source>
        <dbReference type="ARBA" id="ARBA00006271"/>
    </source>
</evidence>
<dbReference type="GO" id="GO:0000228">
    <property type="term" value="C:nuclear chromosome"/>
    <property type="evidence" value="ECO:0007669"/>
    <property type="project" value="EnsemblFungi"/>
</dbReference>
<dbReference type="SUPFAM" id="SSF53150">
    <property type="entry name" value="DNA repair protein MutS, domain II"/>
    <property type="match status" value="1"/>
</dbReference>
<dbReference type="GO" id="GO:0000710">
    <property type="term" value="P:meiotic mismatch repair"/>
    <property type="evidence" value="ECO:0007669"/>
    <property type="project" value="EnsemblFungi"/>
</dbReference>
<dbReference type="InterPro" id="IPR036678">
    <property type="entry name" value="MutS_con_dom_sf"/>
</dbReference>
<dbReference type="GO" id="GO:0000403">
    <property type="term" value="F:Y-form DNA binding"/>
    <property type="evidence" value="ECO:0007669"/>
    <property type="project" value="EnsemblFungi"/>
</dbReference>
<dbReference type="STRING" id="294747.C5MDL0"/>
<dbReference type="HOGENOM" id="CLU_002472_10_0_1"/>
<dbReference type="EMBL" id="GG692399">
    <property type="protein sequence ID" value="EER32091.1"/>
    <property type="molecule type" value="Genomic_DNA"/>
</dbReference>
<dbReference type="GO" id="GO:0000400">
    <property type="term" value="F:four-way junction DNA binding"/>
    <property type="evidence" value="ECO:0007669"/>
    <property type="project" value="EnsemblFungi"/>
</dbReference>
<evidence type="ECO:0000256" key="8">
    <source>
        <dbReference type="ARBA" id="ARBA00023242"/>
    </source>
</evidence>
<keyword evidence="6" id="KW-0238">DNA-binding</keyword>
<dbReference type="GO" id="GO:0000404">
    <property type="term" value="F:heteroduplex DNA loop binding"/>
    <property type="evidence" value="ECO:0007669"/>
    <property type="project" value="EnsemblFungi"/>
</dbReference>
<evidence type="ECO:0000313" key="11">
    <source>
        <dbReference type="Proteomes" id="UP000002037"/>
    </source>
</evidence>
<dbReference type="GeneID" id="8297894"/>
<dbReference type="SUPFAM" id="SSF48334">
    <property type="entry name" value="DNA repair protein MutS, domain III"/>
    <property type="match status" value="1"/>
</dbReference>
<dbReference type="GO" id="GO:0032302">
    <property type="term" value="C:MutSbeta complex"/>
    <property type="evidence" value="ECO:0007669"/>
    <property type="project" value="EnsemblFungi"/>
</dbReference>
<keyword evidence="3" id="KW-0547">Nucleotide-binding</keyword>
<dbReference type="PANTHER" id="PTHR11361:SF35">
    <property type="entry name" value="DNA MISMATCH REPAIR PROTEIN MSH2"/>
    <property type="match status" value="1"/>
</dbReference>
<evidence type="ECO:0000256" key="4">
    <source>
        <dbReference type="ARBA" id="ARBA00022763"/>
    </source>
</evidence>
<dbReference type="Gene3D" id="1.10.1420.10">
    <property type="match status" value="2"/>
</dbReference>
<organism evidence="10 11">
    <name type="scientific">Candida tropicalis (strain ATCC MYA-3404 / T1)</name>
    <name type="common">Yeast</name>
    <dbReference type="NCBI Taxonomy" id="294747"/>
    <lineage>
        <taxon>Eukaryota</taxon>
        <taxon>Fungi</taxon>
        <taxon>Dikarya</taxon>
        <taxon>Ascomycota</taxon>
        <taxon>Saccharomycotina</taxon>
        <taxon>Pichiomycetes</taxon>
        <taxon>Debaryomycetaceae</taxon>
        <taxon>Candida/Lodderomyces clade</taxon>
        <taxon>Candida</taxon>
    </lineage>
</organism>
<keyword evidence="4" id="KW-0227">DNA damage</keyword>
<feature type="domain" description="DNA mismatch repair proteins mutS family" evidence="9">
    <location>
        <begin position="707"/>
        <end position="723"/>
    </location>
</feature>
<accession>C5MDL0</accession>
<dbReference type="AlphaFoldDB" id="C5MDL0"/>
<protein>
    <recommendedName>
        <fullName evidence="9">DNA mismatch repair proteins mutS family domain-containing protein</fullName>
    </recommendedName>
</protein>
<dbReference type="InterPro" id="IPR036187">
    <property type="entry name" value="DNA_mismatch_repair_MutS_sf"/>
</dbReference>
<keyword evidence="7" id="KW-0234">DNA repair</keyword>
<dbReference type="InterPro" id="IPR045076">
    <property type="entry name" value="MutS"/>
</dbReference>
<dbReference type="Pfam" id="PF05192">
    <property type="entry name" value="MutS_III"/>
    <property type="match status" value="1"/>
</dbReference>
<dbReference type="Pfam" id="PF00488">
    <property type="entry name" value="MutS_V"/>
    <property type="match status" value="1"/>
</dbReference>
<dbReference type="Pfam" id="PF05188">
    <property type="entry name" value="MutS_II"/>
    <property type="match status" value="1"/>
</dbReference>
<sequence>MSSTKLRVTFNDTIDENAYYKKFSQLPPKDVPTIRFIHHTTQDYFTVLNEDAEYLADNFYKTRSVIEESRKGKRFAVSLQNFKESVKLCVKNRIKIELYDNKSFKLIGSGSAGNLEALSEEFGIDFEFDDGSNSSIAAIKLGKKVGVCVVENSTIYFAEFEDNDAFSNLESLLIQLGVKEALIPSNIDNNKFLQAINKVNDLQIGAIKSFPKDVEQDLEKLLDTDNVELTLASKGLNSSDFALSLSCCGALIDYLDLLSSSKAFTIEKYNLSSFMKLDSSTIKALNVFPAGNQKTVTSIYELFKCKTTAGSKLLSQWLKQPLIELSTIEERQKLVELMIDDTSLRVDVQDFLSKVPDIMRILKKIGSKKPGSDSKKLNDVVGLYNVVQLLPNLLDVLTVDYYLTPLKQSAASLAKFCELVEVSIVLDVAQYEDNRIKPEFNPKLVELENQMSSLIDAINQIHLNVGDDLNIDVNKKLKLENHQTYGWCLRLTRAESVVIRNKRQYEQLQTQKMGVFFTTTELKRLSAEYSDARAQYDKEQSAITREILSLVLSYENVFGSLAGTLAHLDVIATLATSAMLNSYVKPKLHPFGTDRKIKLEESRHPLLEVQDDINFISNDVSMDENRFVVITGPNMGGKSTYIRQIGVVALLAQIGSFIPANEGAELPIFDAILSRVGAGDSQLKGLSTFMIEMLETSSILATATENSLIIIDELGRGTSTYDGFGLAWAISGHLINDKKCFSLFATHFHELNNLAEKYPGKVQNLHVVAQENEENDITLMYKVEPGISDKSFGIHVAELVKFPQKIVNMAKRKAEELSEEPPLKKKCSPEETKEGMDRLRTILKQWRENDNLSTNSLKTALSNESNKFILEIVEDL</sequence>
<evidence type="ECO:0000256" key="1">
    <source>
        <dbReference type="ARBA" id="ARBA00004123"/>
    </source>
</evidence>
<dbReference type="PROSITE" id="PS00486">
    <property type="entry name" value="DNA_MISMATCH_REPAIR_2"/>
    <property type="match status" value="1"/>
</dbReference>
<dbReference type="InterPro" id="IPR000432">
    <property type="entry name" value="DNA_mismatch_repair_MutS_C"/>
</dbReference>
<dbReference type="SUPFAM" id="SSF52540">
    <property type="entry name" value="P-loop containing nucleoside triphosphate hydrolases"/>
    <property type="match status" value="1"/>
</dbReference>
<dbReference type="RefSeq" id="XP_002549465.1">
    <property type="nucleotide sequence ID" value="XM_002549419.1"/>
</dbReference>
<dbReference type="GO" id="GO:0006311">
    <property type="term" value="P:meiotic gene conversion"/>
    <property type="evidence" value="ECO:0007669"/>
    <property type="project" value="EnsemblFungi"/>
</dbReference>
<dbReference type="SMART" id="SM00533">
    <property type="entry name" value="MUTSd"/>
    <property type="match status" value="1"/>
</dbReference>
<dbReference type="GO" id="GO:0000735">
    <property type="term" value="P:removal of nonhomologous ends"/>
    <property type="evidence" value="ECO:0007669"/>
    <property type="project" value="EnsemblFungi"/>
</dbReference>
<evidence type="ECO:0000256" key="6">
    <source>
        <dbReference type="ARBA" id="ARBA00023125"/>
    </source>
</evidence>
<dbReference type="GO" id="GO:0043570">
    <property type="term" value="P:maintenance of DNA repeat elements"/>
    <property type="evidence" value="ECO:0007669"/>
    <property type="project" value="EnsemblFungi"/>
</dbReference>
<evidence type="ECO:0000259" key="9">
    <source>
        <dbReference type="PROSITE" id="PS00486"/>
    </source>
</evidence>
<dbReference type="PANTHER" id="PTHR11361">
    <property type="entry name" value="DNA MISMATCH REPAIR PROTEIN MUTS FAMILY MEMBER"/>
    <property type="match status" value="1"/>
</dbReference>
<gene>
    <name evidence="10" type="ORF">CTRG_03762</name>
</gene>
<dbReference type="GO" id="GO:0140664">
    <property type="term" value="F:ATP-dependent DNA damage sensor activity"/>
    <property type="evidence" value="ECO:0007669"/>
    <property type="project" value="InterPro"/>
</dbReference>
<dbReference type="InterPro" id="IPR016151">
    <property type="entry name" value="DNA_mismatch_repair_MutS_N"/>
</dbReference>
<dbReference type="Proteomes" id="UP000002037">
    <property type="component" value="Unassembled WGS sequence"/>
</dbReference>
<dbReference type="InterPro" id="IPR027417">
    <property type="entry name" value="P-loop_NTPase"/>
</dbReference>
<keyword evidence="5" id="KW-0067">ATP-binding</keyword>
<comment type="subcellular location">
    <subcellularLocation>
        <location evidence="1">Nucleus</location>
    </subcellularLocation>
</comment>
<dbReference type="InterPro" id="IPR007861">
    <property type="entry name" value="DNA_mismatch_repair_MutS_clamp"/>
</dbReference>
<dbReference type="FunFam" id="1.10.1420.10:FF:000015">
    <property type="entry name" value="DNA mismatch repair protein Msh2"/>
    <property type="match status" value="1"/>
</dbReference>
<dbReference type="Gene3D" id="3.30.420.110">
    <property type="entry name" value="MutS, connector domain"/>
    <property type="match status" value="1"/>
</dbReference>
<dbReference type="GO" id="GO:0032137">
    <property type="term" value="F:guanine/thymine mispair binding"/>
    <property type="evidence" value="ECO:0007669"/>
    <property type="project" value="EnsemblFungi"/>
</dbReference>
<proteinExistence type="inferred from homology"/>
<evidence type="ECO:0000256" key="3">
    <source>
        <dbReference type="ARBA" id="ARBA00022741"/>
    </source>
</evidence>
<keyword evidence="8" id="KW-0539">Nucleus</keyword>
<reference evidence="10 11" key="1">
    <citation type="journal article" date="2009" name="Nature">
        <title>Evolution of pathogenicity and sexual reproduction in eight Candida genomes.</title>
        <authorList>
            <person name="Butler G."/>
            <person name="Rasmussen M.D."/>
            <person name="Lin M.F."/>
            <person name="Santos M.A."/>
            <person name="Sakthikumar S."/>
            <person name="Munro C.A."/>
            <person name="Rheinbay E."/>
            <person name="Grabherr M."/>
            <person name="Forche A."/>
            <person name="Reedy J.L."/>
            <person name="Agrafioti I."/>
            <person name="Arnaud M.B."/>
            <person name="Bates S."/>
            <person name="Brown A.J."/>
            <person name="Brunke S."/>
            <person name="Costanzo M.C."/>
            <person name="Fitzpatrick D.A."/>
            <person name="de Groot P.W."/>
            <person name="Harris D."/>
            <person name="Hoyer L.L."/>
            <person name="Hube B."/>
            <person name="Klis F.M."/>
            <person name="Kodira C."/>
            <person name="Lennard N."/>
            <person name="Logue M.E."/>
            <person name="Martin R."/>
            <person name="Neiman A.M."/>
            <person name="Nikolaou E."/>
            <person name="Quail M.A."/>
            <person name="Quinn J."/>
            <person name="Santos M.C."/>
            <person name="Schmitzberger F.F."/>
            <person name="Sherlock G."/>
            <person name="Shah P."/>
            <person name="Silverstein K.A."/>
            <person name="Skrzypek M.S."/>
            <person name="Soll D."/>
            <person name="Staggs R."/>
            <person name="Stansfield I."/>
            <person name="Stumpf M.P."/>
            <person name="Sudbery P.E."/>
            <person name="Srikantha T."/>
            <person name="Zeng Q."/>
            <person name="Berman J."/>
            <person name="Berriman M."/>
            <person name="Heitman J."/>
            <person name="Gow N.A."/>
            <person name="Lorenz M.C."/>
            <person name="Birren B.W."/>
            <person name="Kellis M."/>
            <person name="Cuomo C.A."/>
        </authorList>
    </citation>
    <scope>NUCLEOTIDE SEQUENCE [LARGE SCALE GENOMIC DNA]</scope>
    <source>
        <strain evidence="11">ATCC MYA-3404 / T1</strain>
    </source>
</reference>
<dbReference type="VEuPathDB" id="FungiDB:CTRG_03762"/>
<dbReference type="FunFam" id="3.40.50.300:FF:001115">
    <property type="entry name" value="DNA mismatch repair protein MSH2"/>
    <property type="match status" value="1"/>
</dbReference>
<dbReference type="GO" id="GO:0005524">
    <property type="term" value="F:ATP binding"/>
    <property type="evidence" value="ECO:0007669"/>
    <property type="project" value="UniProtKB-KW"/>
</dbReference>
<dbReference type="GO" id="GO:0032301">
    <property type="term" value="C:MutSalpha complex"/>
    <property type="evidence" value="ECO:0007669"/>
    <property type="project" value="EnsemblFungi"/>
</dbReference>
<dbReference type="GO" id="GO:0007534">
    <property type="term" value="P:gene conversion at mating-type locus"/>
    <property type="evidence" value="ECO:0007669"/>
    <property type="project" value="EnsemblFungi"/>
</dbReference>
<dbReference type="OrthoDB" id="295033at2759"/>
<dbReference type="KEGG" id="ctp:CTRG_03762"/>